<dbReference type="InterPro" id="IPR002937">
    <property type="entry name" value="Amino_oxidase"/>
</dbReference>
<dbReference type="Pfam" id="PF01593">
    <property type="entry name" value="Amino_oxidase"/>
    <property type="match status" value="1"/>
</dbReference>
<evidence type="ECO:0000259" key="1">
    <source>
        <dbReference type="Pfam" id="PF01593"/>
    </source>
</evidence>
<feature type="domain" description="Amine oxidase" evidence="1">
    <location>
        <begin position="106"/>
        <end position="322"/>
    </location>
</feature>
<dbReference type="Proteomes" id="UP001205843">
    <property type="component" value="Unassembled WGS sequence"/>
</dbReference>
<accession>A0AAE3G5B5</accession>
<organism evidence="2 3">
    <name type="scientific">Natronocella acetinitrilica</name>
    <dbReference type="NCBI Taxonomy" id="414046"/>
    <lineage>
        <taxon>Bacteria</taxon>
        <taxon>Pseudomonadati</taxon>
        <taxon>Pseudomonadota</taxon>
        <taxon>Gammaproteobacteria</taxon>
        <taxon>Chromatiales</taxon>
        <taxon>Ectothiorhodospiraceae</taxon>
        <taxon>Natronocella</taxon>
    </lineage>
</organism>
<gene>
    <name evidence="2" type="ORF">J2T57_002548</name>
</gene>
<keyword evidence="3" id="KW-1185">Reference proteome</keyword>
<dbReference type="PANTHER" id="PTHR16128">
    <property type="entry name" value="FAD/NAD(P)-BINDING OXIDOREDUCTASE FAMILY PROTEIN"/>
    <property type="match status" value="1"/>
</dbReference>
<dbReference type="EMBL" id="JALJXV010000006">
    <property type="protein sequence ID" value="MCP1675398.1"/>
    <property type="molecule type" value="Genomic_DNA"/>
</dbReference>
<dbReference type="SUPFAM" id="SSF51905">
    <property type="entry name" value="FAD/NAD(P)-binding domain"/>
    <property type="match status" value="1"/>
</dbReference>
<reference evidence="2" key="1">
    <citation type="submission" date="2022-03" db="EMBL/GenBank/DDBJ databases">
        <title>Genomic Encyclopedia of Type Strains, Phase III (KMG-III): the genomes of soil and plant-associated and newly described type strains.</title>
        <authorList>
            <person name="Whitman W."/>
        </authorList>
    </citation>
    <scope>NUCLEOTIDE SEQUENCE</scope>
    <source>
        <strain evidence="2">ANL 6-2</strain>
    </source>
</reference>
<dbReference type="Pfam" id="PF13450">
    <property type="entry name" value="NAD_binding_8"/>
    <property type="match status" value="1"/>
</dbReference>
<dbReference type="Gene3D" id="3.50.50.60">
    <property type="entry name" value="FAD/NAD(P)-binding domain"/>
    <property type="match status" value="1"/>
</dbReference>
<dbReference type="InterPro" id="IPR036188">
    <property type="entry name" value="FAD/NAD-bd_sf"/>
</dbReference>
<dbReference type="PANTHER" id="PTHR16128:SF5">
    <property type="entry name" value="FAD_NAD(P)-BINDING OXIDOREDUCTASE FAMILY PROTEIN"/>
    <property type="match status" value="1"/>
</dbReference>
<proteinExistence type="predicted"/>
<dbReference type="Gene3D" id="3.90.660.10">
    <property type="match status" value="1"/>
</dbReference>
<dbReference type="RefSeq" id="WP_253478820.1">
    <property type="nucleotide sequence ID" value="NZ_JALJXV010000006.1"/>
</dbReference>
<dbReference type="PRINTS" id="PR00419">
    <property type="entry name" value="ADXRDTASE"/>
</dbReference>
<dbReference type="AlphaFoldDB" id="A0AAE3G5B5"/>
<dbReference type="GO" id="GO:0016491">
    <property type="term" value="F:oxidoreductase activity"/>
    <property type="evidence" value="ECO:0007669"/>
    <property type="project" value="InterPro"/>
</dbReference>
<comment type="caution">
    <text evidence="2">The sequence shown here is derived from an EMBL/GenBank/DDBJ whole genome shotgun (WGS) entry which is preliminary data.</text>
</comment>
<dbReference type="PROSITE" id="PS51257">
    <property type="entry name" value="PROKAR_LIPOPROTEIN"/>
    <property type="match status" value="1"/>
</dbReference>
<evidence type="ECO:0000313" key="3">
    <source>
        <dbReference type="Proteomes" id="UP001205843"/>
    </source>
</evidence>
<name>A0AAE3G5B5_9GAMM</name>
<evidence type="ECO:0000313" key="2">
    <source>
        <dbReference type="EMBL" id="MCP1675398.1"/>
    </source>
</evidence>
<protein>
    <submittedName>
        <fullName evidence="2">NAD/FAD-dependent oxidoreductase</fullName>
    </submittedName>
</protein>
<sequence>MKIAVVGAGLAGLSCARGLVAAGHEVTLFEKSRGPGGRLSTRRGKGWQGDMGAQYFTARDARFADAVAGWRQVGVVAPWQARLVKLSPTRIETLVDDQTRWVGVPRMSALTRHLSDGLTLRSGIRIEAVNVTEQGLELQAESGSVFAGFERVAVAVPAPQAVPLLQAAHLLAESARSTPMHGCWAMLIRLRDAPELEFDGAFVQDSPLRWIARDSSKPGREGRDLWQCHAEAQWTAANIEREPDPVADDLQAAFRALTHLPEETAIEMLRTHRWRYSQSAEPLRQGYLYDPATGIGACGDWCHGDRVEGAWLSGARLADRILESGSA</sequence>